<dbReference type="Gene3D" id="3.40.50.1820">
    <property type="entry name" value="alpha/beta hydrolase"/>
    <property type="match status" value="1"/>
</dbReference>
<sequence>MTAPGHRLGVTLSPRASLDTECAVVLLPGIGVPARTATPLAEHLPGVRVVTVGLRPTTAAGLADVRTRAESFAEALLPGRTAERLLVVGHSMGAVVGLELAHVLHRSAPGLVRGLVVAAQVAPHRLPRHGPDHYTDDAVLGHVLGDRPLPPDLAAAPDFTSALVSRWRADYLALDAYRPERGRRVPADLHVWTGADDPVTADPDDTTAWSEYGSARVTTREFPGAHDFLFDDPARTARELSLLLG</sequence>
<dbReference type="AlphaFoldDB" id="A0A495VZE1"/>
<dbReference type="EMBL" id="RBXO01000001">
    <property type="protein sequence ID" value="RKT54240.1"/>
    <property type="molecule type" value="Genomic_DNA"/>
</dbReference>
<evidence type="ECO:0000313" key="3">
    <source>
        <dbReference type="EMBL" id="RKT54240.1"/>
    </source>
</evidence>
<organism evidence="3 4">
    <name type="scientific">Saccharothrix australiensis</name>
    <dbReference type="NCBI Taxonomy" id="2072"/>
    <lineage>
        <taxon>Bacteria</taxon>
        <taxon>Bacillati</taxon>
        <taxon>Actinomycetota</taxon>
        <taxon>Actinomycetes</taxon>
        <taxon>Pseudonocardiales</taxon>
        <taxon>Pseudonocardiaceae</taxon>
        <taxon>Saccharothrix</taxon>
    </lineage>
</organism>
<dbReference type="Proteomes" id="UP000282084">
    <property type="component" value="Unassembled WGS sequence"/>
</dbReference>
<dbReference type="SUPFAM" id="SSF53474">
    <property type="entry name" value="alpha/beta-Hydrolases"/>
    <property type="match status" value="1"/>
</dbReference>
<dbReference type="InterPro" id="IPR029058">
    <property type="entry name" value="AB_hydrolase_fold"/>
</dbReference>
<evidence type="ECO:0000259" key="2">
    <source>
        <dbReference type="Pfam" id="PF00975"/>
    </source>
</evidence>
<dbReference type="PANTHER" id="PTHR11487:SF0">
    <property type="entry name" value="S-ACYL FATTY ACID SYNTHASE THIOESTERASE, MEDIUM CHAIN"/>
    <property type="match status" value="1"/>
</dbReference>
<dbReference type="InterPro" id="IPR001031">
    <property type="entry name" value="Thioesterase"/>
</dbReference>
<dbReference type="InterPro" id="IPR012223">
    <property type="entry name" value="TEII"/>
</dbReference>
<keyword evidence="4" id="KW-1185">Reference proteome</keyword>
<comment type="similarity">
    <text evidence="1">Belongs to the thioesterase family.</text>
</comment>
<accession>A0A495VZE1</accession>
<protein>
    <submittedName>
        <fullName evidence="3">Surfactin synthase thioesterase subunit</fullName>
    </submittedName>
</protein>
<evidence type="ECO:0000256" key="1">
    <source>
        <dbReference type="ARBA" id="ARBA00007169"/>
    </source>
</evidence>
<reference evidence="3 4" key="1">
    <citation type="submission" date="2018-10" db="EMBL/GenBank/DDBJ databases">
        <title>Sequencing the genomes of 1000 actinobacteria strains.</title>
        <authorList>
            <person name="Klenk H.-P."/>
        </authorList>
    </citation>
    <scope>NUCLEOTIDE SEQUENCE [LARGE SCALE GENOMIC DNA]</scope>
    <source>
        <strain evidence="3 4">DSM 43800</strain>
    </source>
</reference>
<dbReference type="RefSeq" id="WP_170211845.1">
    <property type="nucleotide sequence ID" value="NZ_RBXO01000001.1"/>
</dbReference>
<evidence type="ECO:0000313" key="4">
    <source>
        <dbReference type="Proteomes" id="UP000282084"/>
    </source>
</evidence>
<proteinExistence type="inferred from homology"/>
<name>A0A495VZE1_9PSEU</name>
<feature type="domain" description="Thioesterase" evidence="2">
    <location>
        <begin position="26"/>
        <end position="236"/>
    </location>
</feature>
<dbReference type="PANTHER" id="PTHR11487">
    <property type="entry name" value="THIOESTERASE"/>
    <property type="match status" value="1"/>
</dbReference>
<comment type="caution">
    <text evidence="3">The sequence shown here is derived from an EMBL/GenBank/DDBJ whole genome shotgun (WGS) entry which is preliminary data.</text>
</comment>
<dbReference type="GO" id="GO:0008610">
    <property type="term" value="P:lipid biosynthetic process"/>
    <property type="evidence" value="ECO:0007669"/>
    <property type="project" value="TreeGrafter"/>
</dbReference>
<gene>
    <name evidence="3" type="ORF">C8E97_2856</name>
</gene>
<dbReference type="Pfam" id="PF00975">
    <property type="entry name" value="Thioesterase"/>
    <property type="match status" value="1"/>
</dbReference>